<evidence type="ECO:0000256" key="2">
    <source>
        <dbReference type="ARBA" id="ARBA00022679"/>
    </source>
</evidence>
<accession>A0ABU0FLI0</accession>
<dbReference type="Proteomes" id="UP001237448">
    <property type="component" value="Unassembled WGS sequence"/>
</dbReference>
<organism evidence="4 5">
    <name type="scientific">Labrys monachus</name>
    <dbReference type="NCBI Taxonomy" id="217067"/>
    <lineage>
        <taxon>Bacteria</taxon>
        <taxon>Pseudomonadati</taxon>
        <taxon>Pseudomonadota</taxon>
        <taxon>Alphaproteobacteria</taxon>
        <taxon>Hyphomicrobiales</taxon>
        <taxon>Xanthobacteraceae</taxon>
        <taxon>Labrys</taxon>
    </lineage>
</organism>
<feature type="domain" description="Sulfotransferase" evidence="3">
    <location>
        <begin position="32"/>
        <end position="282"/>
    </location>
</feature>
<dbReference type="EMBL" id="JAUSVK010000001">
    <property type="protein sequence ID" value="MDQ0395469.1"/>
    <property type="molecule type" value="Genomic_DNA"/>
</dbReference>
<dbReference type="InterPro" id="IPR027417">
    <property type="entry name" value="P-loop_NTPase"/>
</dbReference>
<gene>
    <name evidence="4" type="ORF">J3R73_005261</name>
</gene>
<reference evidence="4 5" key="1">
    <citation type="submission" date="2023-07" db="EMBL/GenBank/DDBJ databases">
        <title>Genomic Encyclopedia of Type Strains, Phase IV (KMG-IV): sequencing the most valuable type-strain genomes for metagenomic binning, comparative biology and taxonomic classification.</title>
        <authorList>
            <person name="Goeker M."/>
        </authorList>
    </citation>
    <scope>NUCLEOTIDE SEQUENCE [LARGE SCALE GENOMIC DNA]</scope>
    <source>
        <strain evidence="4 5">DSM 5896</strain>
    </source>
</reference>
<dbReference type="Gene3D" id="3.40.50.300">
    <property type="entry name" value="P-loop containing nucleotide triphosphate hydrolases"/>
    <property type="match status" value="1"/>
</dbReference>
<comment type="caution">
    <text evidence="4">The sequence shown here is derived from an EMBL/GenBank/DDBJ whole genome shotgun (WGS) entry which is preliminary data.</text>
</comment>
<dbReference type="SUPFAM" id="SSF52540">
    <property type="entry name" value="P-loop containing nucleoside triphosphate hydrolases"/>
    <property type="match status" value="1"/>
</dbReference>
<evidence type="ECO:0000313" key="4">
    <source>
        <dbReference type="EMBL" id="MDQ0395469.1"/>
    </source>
</evidence>
<dbReference type="InterPro" id="IPR000863">
    <property type="entry name" value="Sulfotransferase_dom"/>
</dbReference>
<dbReference type="EC" id="2.8.2.1" evidence="4"/>
<dbReference type="RefSeq" id="WP_307434196.1">
    <property type="nucleotide sequence ID" value="NZ_JAUSVK010000001.1"/>
</dbReference>
<dbReference type="Pfam" id="PF00685">
    <property type="entry name" value="Sulfotransfer_1"/>
    <property type="match status" value="1"/>
</dbReference>
<protein>
    <submittedName>
        <fullName evidence="4">Aryl sulfotransferase</fullName>
        <ecNumber evidence="4">2.8.2.1</ecNumber>
    </submittedName>
</protein>
<proteinExistence type="inferred from homology"/>
<dbReference type="GO" id="GO:0004062">
    <property type="term" value="F:aryl sulfotransferase activity"/>
    <property type="evidence" value="ECO:0007669"/>
    <property type="project" value="UniProtKB-EC"/>
</dbReference>
<sequence length="304" mass="34863">MRAENQSFPVKSRDIHNHHMDSTIWDAFRFRPDDVIIATYGKSGTTWTQQIIGQLIFGGADHVPVHEISPWLDLRVPPKDVKLAALEAQANRRFVKTHLPVDALVFSPEAKYIYLGRDGRDVMWSMYNHHSKATDLWYQVLNDTPGRVGPAIERVDCGVVEYFQAWLEKDGYPFWPFWENIASWWAVRDLPNVLLLHYDEMKRDMPGGIRRIASFLDIPIDEAAFPKIVEHCSFDYMKANAEDAAPLGGILWEGGGRTFIHKGTNGRWRDELPEALSRIYEERALAELGPDCARWLQGGHENHA</sequence>
<comment type="similarity">
    <text evidence="1">Belongs to the sulfotransferase 1 family.</text>
</comment>
<dbReference type="PANTHER" id="PTHR11783">
    <property type="entry name" value="SULFOTRANSFERASE SULT"/>
    <property type="match status" value="1"/>
</dbReference>
<evidence type="ECO:0000256" key="1">
    <source>
        <dbReference type="ARBA" id="ARBA00005771"/>
    </source>
</evidence>
<keyword evidence="2 4" id="KW-0808">Transferase</keyword>
<evidence type="ECO:0000259" key="3">
    <source>
        <dbReference type="Pfam" id="PF00685"/>
    </source>
</evidence>
<evidence type="ECO:0000313" key="5">
    <source>
        <dbReference type="Proteomes" id="UP001237448"/>
    </source>
</evidence>
<name>A0ABU0FLI0_9HYPH</name>
<keyword evidence="5" id="KW-1185">Reference proteome</keyword>